<proteinExistence type="predicted"/>
<dbReference type="Proteomes" id="UP000799436">
    <property type="component" value="Unassembled WGS sequence"/>
</dbReference>
<gene>
    <name evidence="1" type="ORF">EJ03DRAFT_354550</name>
</gene>
<keyword evidence="2" id="KW-1185">Reference proteome</keyword>
<dbReference type="AlphaFoldDB" id="A0A6G1L0J9"/>
<accession>A0A6G1L0J9</accession>
<evidence type="ECO:0000313" key="2">
    <source>
        <dbReference type="Proteomes" id="UP000799436"/>
    </source>
</evidence>
<dbReference type="OrthoDB" id="10368265at2759"/>
<protein>
    <submittedName>
        <fullName evidence="1">Uncharacterized protein</fullName>
    </submittedName>
</protein>
<name>A0A6G1L0J9_9PEZI</name>
<dbReference type="EMBL" id="ML995884">
    <property type="protein sequence ID" value="KAF2765764.1"/>
    <property type="molecule type" value="Genomic_DNA"/>
</dbReference>
<organism evidence="1 2">
    <name type="scientific">Teratosphaeria nubilosa</name>
    <dbReference type="NCBI Taxonomy" id="161662"/>
    <lineage>
        <taxon>Eukaryota</taxon>
        <taxon>Fungi</taxon>
        <taxon>Dikarya</taxon>
        <taxon>Ascomycota</taxon>
        <taxon>Pezizomycotina</taxon>
        <taxon>Dothideomycetes</taxon>
        <taxon>Dothideomycetidae</taxon>
        <taxon>Mycosphaerellales</taxon>
        <taxon>Teratosphaeriaceae</taxon>
        <taxon>Teratosphaeria</taxon>
    </lineage>
</organism>
<reference evidence="1" key="1">
    <citation type="journal article" date="2020" name="Stud. Mycol.">
        <title>101 Dothideomycetes genomes: a test case for predicting lifestyles and emergence of pathogens.</title>
        <authorList>
            <person name="Haridas S."/>
            <person name="Albert R."/>
            <person name="Binder M."/>
            <person name="Bloem J."/>
            <person name="Labutti K."/>
            <person name="Salamov A."/>
            <person name="Andreopoulos B."/>
            <person name="Baker S."/>
            <person name="Barry K."/>
            <person name="Bills G."/>
            <person name="Bluhm B."/>
            <person name="Cannon C."/>
            <person name="Castanera R."/>
            <person name="Culley D."/>
            <person name="Daum C."/>
            <person name="Ezra D."/>
            <person name="Gonzalez J."/>
            <person name="Henrissat B."/>
            <person name="Kuo A."/>
            <person name="Liang C."/>
            <person name="Lipzen A."/>
            <person name="Lutzoni F."/>
            <person name="Magnuson J."/>
            <person name="Mondo S."/>
            <person name="Nolan M."/>
            <person name="Ohm R."/>
            <person name="Pangilinan J."/>
            <person name="Park H.-J."/>
            <person name="Ramirez L."/>
            <person name="Alfaro M."/>
            <person name="Sun H."/>
            <person name="Tritt A."/>
            <person name="Yoshinaga Y."/>
            <person name="Zwiers L.-H."/>
            <person name="Turgeon B."/>
            <person name="Goodwin S."/>
            <person name="Spatafora J."/>
            <person name="Crous P."/>
            <person name="Grigoriev I."/>
        </authorList>
    </citation>
    <scope>NUCLEOTIDE SEQUENCE</scope>
    <source>
        <strain evidence="1">CBS 116005</strain>
    </source>
</reference>
<evidence type="ECO:0000313" key="1">
    <source>
        <dbReference type="EMBL" id="KAF2765764.1"/>
    </source>
</evidence>
<sequence>MATHSVDRLAALPQELRGLIFPPLIPSTLEIKALSLPATHRKVTKTRIRLIAYEGQVYAAVAAKTTFVLDPALDADVTNTLPTAAPTPRPIPGHLVAGPRKLKLRDTYLLSDTAYDQYVISHQFTITICTTGPHGAKIDDLSTLCYTSLHGTPPRADKITDKMLDAQANAKRPIVESIVRHKGFFLAKMVQKLGQGCVLDGRVVGWRAVKGRVYGEAETKVLKRRYAKRRIGGSVQLVAALGREMEAWLKT</sequence>